<dbReference type="EMBL" id="SLZU01000058">
    <property type="protein sequence ID" value="TCS48023.1"/>
    <property type="molecule type" value="Genomic_DNA"/>
</dbReference>
<evidence type="ECO:0000313" key="2">
    <source>
        <dbReference type="Proteomes" id="UP000295696"/>
    </source>
</evidence>
<keyword evidence="2" id="KW-1185">Reference proteome</keyword>
<name>A0A4R3IK25_9RHOB</name>
<dbReference type="Proteomes" id="UP000295696">
    <property type="component" value="Unassembled WGS sequence"/>
</dbReference>
<sequence>SNTKMVNQYIWKIGGERSKLLTTFGSETRQLRL</sequence>
<reference evidence="1 2" key="1">
    <citation type="submission" date="2019-03" db="EMBL/GenBank/DDBJ databases">
        <title>Genomic Encyclopedia of Type Strains, Phase IV (KMG-IV): sequencing the most valuable type-strain genomes for metagenomic binning, comparative biology and taxonomic classification.</title>
        <authorList>
            <person name="Goeker M."/>
        </authorList>
    </citation>
    <scope>NUCLEOTIDE SEQUENCE [LARGE SCALE GENOMIC DNA]</scope>
    <source>
        <strain evidence="1 2">DSM 104836</strain>
    </source>
</reference>
<proteinExistence type="predicted"/>
<organism evidence="1 2">
    <name type="scientific">Primorskyibacter sedentarius</name>
    <dbReference type="NCBI Taxonomy" id="745311"/>
    <lineage>
        <taxon>Bacteria</taxon>
        <taxon>Pseudomonadati</taxon>
        <taxon>Pseudomonadota</taxon>
        <taxon>Alphaproteobacteria</taxon>
        <taxon>Rhodobacterales</taxon>
        <taxon>Roseobacteraceae</taxon>
        <taxon>Primorskyibacter</taxon>
    </lineage>
</organism>
<accession>A0A4R3IK25</accession>
<evidence type="ECO:0000313" key="1">
    <source>
        <dbReference type="EMBL" id="TCS48023.1"/>
    </source>
</evidence>
<feature type="non-terminal residue" evidence="1">
    <location>
        <position position="1"/>
    </location>
</feature>
<comment type="caution">
    <text evidence="1">The sequence shown here is derived from an EMBL/GenBank/DDBJ whole genome shotgun (WGS) entry which is preliminary data.</text>
</comment>
<protein>
    <submittedName>
        <fullName evidence="1">Uncharacterized protein</fullName>
    </submittedName>
</protein>
<dbReference type="AlphaFoldDB" id="A0A4R3IK25"/>
<gene>
    <name evidence="1" type="ORF">EDD52_1584</name>
</gene>